<dbReference type="Proteomes" id="UP000828390">
    <property type="component" value="Unassembled WGS sequence"/>
</dbReference>
<dbReference type="GO" id="GO:0005634">
    <property type="term" value="C:nucleus"/>
    <property type="evidence" value="ECO:0007669"/>
    <property type="project" value="InterPro"/>
</dbReference>
<comment type="caution">
    <text evidence="2">The sequence shown here is derived from an EMBL/GenBank/DDBJ whole genome shotgun (WGS) entry which is preliminary data.</text>
</comment>
<sequence>MPRKKKKSILEKKPSLLFLESPLHIQHNVPTPVLCARHPPTADTVPVENLQHLTWVSPQFRYSAASTSDCGKRHTRRRRHSIASHKVPLVSDLQPCNKENRLHNQTVNRLRKYRSLKFLGDRTAVQSVIEDVEVTINDHYSTASESEAPQSGADDITNDSPEINWDAFKRRITRCRTRSAEYNKHSTASLEPKLKRKKNGMAVSDQEQLQSGAPVKRLFSDNIPFSSSICIPKIVAKANIMETEHTGRTDDARHPVLDSDTHVSETSEEETKSPHIRRSDRLLFLQSQKLPTKVQTILAPDTPESEYGWSIRQRQLIKYVKINLELNIIISRNLFNYESKCCL</sequence>
<proteinExistence type="predicted"/>
<dbReference type="GO" id="GO:0005694">
    <property type="term" value="C:chromosome"/>
    <property type="evidence" value="ECO:0007669"/>
    <property type="project" value="TreeGrafter"/>
</dbReference>
<dbReference type="PANTHER" id="PTHR35541:SF1">
    <property type="entry name" value="RAD9, HUS1, RAD1-INTERACTING NUCLEAR ORPHAN PROTEIN 1"/>
    <property type="match status" value="1"/>
</dbReference>
<protein>
    <submittedName>
        <fullName evidence="2">Uncharacterized protein</fullName>
    </submittedName>
</protein>
<accession>A0A9D4HBK8</accession>
<feature type="region of interest" description="Disordered" evidence="1">
    <location>
        <begin position="246"/>
        <end position="276"/>
    </location>
</feature>
<dbReference type="AlphaFoldDB" id="A0A9D4HBK8"/>
<evidence type="ECO:0000256" key="1">
    <source>
        <dbReference type="SAM" id="MobiDB-lite"/>
    </source>
</evidence>
<dbReference type="InterPro" id="IPR029293">
    <property type="entry name" value="RHNO1"/>
</dbReference>
<dbReference type="GO" id="GO:0000077">
    <property type="term" value="P:DNA damage checkpoint signaling"/>
    <property type="evidence" value="ECO:0007669"/>
    <property type="project" value="InterPro"/>
</dbReference>
<feature type="region of interest" description="Disordered" evidence="1">
    <location>
        <begin position="141"/>
        <end position="160"/>
    </location>
</feature>
<reference evidence="2" key="2">
    <citation type="submission" date="2020-11" db="EMBL/GenBank/DDBJ databases">
        <authorList>
            <person name="McCartney M.A."/>
            <person name="Auch B."/>
            <person name="Kono T."/>
            <person name="Mallez S."/>
            <person name="Becker A."/>
            <person name="Gohl D.M."/>
            <person name="Silverstein K.A.T."/>
            <person name="Koren S."/>
            <person name="Bechman K.B."/>
            <person name="Herman A."/>
            <person name="Abrahante J.E."/>
            <person name="Garbe J."/>
        </authorList>
    </citation>
    <scope>NUCLEOTIDE SEQUENCE</scope>
    <source>
        <strain evidence="2">Duluth1</strain>
        <tissue evidence="2">Whole animal</tissue>
    </source>
</reference>
<keyword evidence="3" id="KW-1185">Reference proteome</keyword>
<reference evidence="2" key="1">
    <citation type="journal article" date="2019" name="bioRxiv">
        <title>The Genome of the Zebra Mussel, Dreissena polymorpha: A Resource for Invasive Species Research.</title>
        <authorList>
            <person name="McCartney M.A."/>
            <person name="Auch B."/>
            <person name="Kono T."/>
            <person name="Mallez S."/>
            <person name="Zhang Y."/>
            <person name="Obille A."/>
            <person name="Becker A."/>
            <person name="Abrahante J.E."/>
            <person name="Garbe J."/>
            <person name="Badalamenti J.P."/>
            <person name="Herman A."/>
            <person name="Mangelson H."/>
            <person name="Liachko I."/>
            <person name="Sullivan S."/>
            <person name="Sone E.D."/>
            <person name="Koren S."/>
            <person name="Silverstein K.A.T."/>
            <person name="Beckman K.B."/>
            <person name="Gohl D.M."/>
        </authorList>
    </citation>
    <scope>NUCLEOTIDE SEQUENCE</scope>
    <source>
        <strain evidence="2">Duluth1</strain>
        <tissue evidence="2">Whole animal</tissue>
    </source>
</reference>
<evidence type="ECO:0000313" key="3">
    <source>
        <dbReference type="Proteomes" id="UP000828390"/>
    </source>
</evidence>
<dbReference type="EMBL" id="JAIWYP010000004">
    <property type="protein sequence ID" value="KAH3830429.1"/>
    <property type="molecule type" value="Genomic_DNA"/>
</dbReference>
<dbReference type="Pfam" id="PF15319">
    <property type="entry name" value="RHINO"/>
    <property type="match status" value="1"/>
</dbReference>
<organism evidence="2 3">
    <name type="scientific">Dreissena polymorpha</name>
    <name type="common">Zebra mussel</name>
    <name type="synonym">Mytilus polymorpha</name>
    <dbReference type="NCBI Taxonomy" id="45954"/>
    <lineage>
        <taxon>Eukaryota</taxon>
        <taxon>Metazoa</taxon>
        <taxon>Spiralia</taxon>
        <taxon>Lophotrochozoa</taxon>
        <taxon>Mollusca</taxon>
        <taxon>Bivalvia</taxon>
        <taxon>Autobranchia</taxon>
        <taxon>Heteroconchia</taxon>
        <taxon>Euheterodonta</taxon>
        <taxon>Imparidentia</taxon>
        <taxon>Neoheterodontei</taxon>
        <taxon>Myida</taxon>
        <taxon>Dreissenoidea</taxon>
        <taxon>Dreissenidae</taxon>
        <taxon>Dreissena</taxon>
    </lineage>
</organism>
<gene>
    <name evidence="2" type="ORF">DPMN_103673</name>
</gene>
<dbReference type="PANTHER" id="PTHR35541">
    <property type="entry name" value="RAD9, HUS1, RAD1-INTERACTING NUCLEAR ORPHAN PROTEIN 1"/>
    <property type="match status" value="1"/>
</dbReference>
<evidence type="ECO:0000313" key="2">
    <source>
        <dbReference type="EMBL" id="KAH3830429.1"/>
    </source>
</evidence>
<dbReference type="GO" id="GO:0000725">
    <property type="term" value="P:recombinational repair"/>
    <property type="evidence" value="ECO:0007669"/>
    <property type="project" value="TreeGrafter"/>
</dbReference>
<dbReference type="GO" id="GO:0071479">
    <property type="term" value="P:cellular response to ionizing radiation"/>
    <property type="evidence" value="ECO:0007669"/>
    <property type="project" value="InterPro"/>
</dbReference>
<name>A0A9D4HBK8_DREPO</name>